<dbReference type="OrthoDB" id="3799109at2759"/>
<evidence type="ECO:0000256" key="1">
    <source>
        <dbReference type="SAM" id="MobiDB-lite"/>
    </source>
</evidence>
<feature type="region of interest" description="Disordered" evidence="1">
    <location>
        <begin position="1"/>
        <end position="117"/>
    </location>
</feature>
<comment type="caution">
    <text evidence="2">The sequence shown here is derived from an EMBL/GenBank/DDBJ whole genome shotgun (WGS) entry which is preliminary data.</text>
</comment>
<feature type="compositionally biased region" description="Low complexity" evidence="1">
    <location>
        <begin position="20"/>
        <end position="43"/>
    </location>
</feature>
<evidence type="ECO:0000313" key="3">
    <source>
        <dbReference type="Proteomes" id="UP000756921"/>
    </source>
</evidence>
<protein>
    <submittedName>
        <fullName evidence="2">Uncharacterized protein</fullName>
    </submittedName>
</protein>
<evidence type="ECO:0000313" key="2">
    <source>
        <dbReference type="EMBL" id="KAF9730331.1"/>
    </source>
</evidence>
<reference evidence="2" key="1">
    <citation type="journal article" date="2020" name="Mol. Plant Microbe Interact.">
        <title>Genome Sequence of the Biocontrol Agent Coniothyrium minitans strain Conio (IMI 134523).</title>
        <authorList>
            <person name="Patel D."/>
            <person name="Shittu T.A."/>
            <person name="Baroncelli R."/>
            <person name="Muthumeenakshi S."/>
            <person name="Osborne T.H."/>
            <person name="Janganan T.K."/>
            <person name="Sreenivasaprasad S."/>
        </authorList>
    </citation>
    <scope>NUCLEOTIDE SEQUENCE</scope>
    <source>
        <strain evidence="2">Conio</strain>
    </source>
</reference>
<organism evidence="2 3">
    <name type="scientific">Paraphaeosphaeria minitans</name>
    <dbReference type="NCBI Taxonomy" id="565426"/>
    <lineage>
        <taxon>Eukaryota</taxon>
        <taxon>Fungi</taxon>
        <taxon>Dikarya</taxon>
        <taxon>Ascomycota</taxon>
        <taxon>Pezizomycotina</taxon>
        <taxon>Dothideomycetes</taxon>
        <taxon>Pleosporomycetidae</taxon>
        <taxon>Pleosporales</taxon>
        <taxon>Massarineae</taxon>
        <taxon>Didymosphaeriaceae</taxon>
        <taxon>Paraphaeosphaeria</taxon>
    </lineage>
</organism>
<feature type="compositionally biased region" description="Basic and acidic residues" evidence="1">
    <location>
        <begin position="1"/>
        <end position="19"/>
    </location>
</feature>
<dbReference type="Proteomes" id="UP000756921">
    <property type="component" value="Unassembled WGS sequence"/>
</dbReference>
<gene>
    <name evidence="2" type="ORF">PMIN01_11200</name>
</gene>
<sequence>MTRYADDLDRLLNVRHGEISTEPSSNAPMSSSMSLNEASSSAAHPPPSALPSNPDPGLDTNSTAAQAQAQAQAQSTPPLPTAFRQGGFTPTPDTIYTYNIPAPKPTLTVPPDHPFRTTPDGYPTVSPSPAAQRATLSAPPGFADPRVTAFVAHWARIYTTIGGTEDGQMQLRQLCGMHGLAMYGSTGRLVDRLVDRAVRDAARGWCEISVNVGKVDIMEAPALPEEREGERERGGGE</sequence>
<proteinExistence type="predicted"/>
<keyword evidence="3" id="KW-1185">Reference proteome</keyword>
<dbReference type="EMBL" id="WJXW01000014">
    <property type="protein sequence ID" value="KAF9730331.1"/>
    <property type="molecule type" value="Genomic_DNA"/>
</dbReference>
<feature type="compositionally biased region" description="Low complexity" evidence="1">
    <location>
        <begin position="64"/>
        <end position="74"/>
    </location>
</feature>
<accession>A0A9P6KL65</accession>
<name>A0A9P6KL65_9PLEO</name>
<dbReference type="AlphaFoldDB" id="A0A9P6KL65"/>